<dbReference type="GO" id="GO:0031647">
    <property type="term" value="P:regulation of protein stability"/>
    <property type="evidence" value="ECO:0007669"/>
    <property type="project" value="UniProtKB-ARBA"/>
</dbReference>
<dbReference type="PANTHER" id="PTHR11802:SF201">
    <property type="entry name" value="CARBOXYPEPTIDASE"/>
    <property type="match status" value="1"/>
</dbReference>
<keyword evidence="7" id="KW-1185">Reference proteome</keyword>
<reference evidence="6" key="1">
    <citation type="submission" date="2022-11" db="UniProtKB">
        <authorList>
            <consortium name="EnsemblMetazoa"/>
        </authorList>
    </citation>
    <scope>IDENTIFICATION</scope>
</reference>
<keyword evidence="2 5" id="KW-0121">Carboxypeptidase</keyword>
<evidence type="ECO:0000256" key="3">
    <source>
        <dbReference type="ARBA" id="ARBA00022670"/>
    </source>
</evidence>
<comment type="similarity">
    <text evidence="1 5">Belongs to the peptidase S10 family.</text>
</comment>
<keyword evidence="5" id="KW-0732">Signal</keyword>
<dbReference type="EnsemblMetazoa" id="XM_038211481.1">
    <property type="protein sequence ID" value="XP_038067409.1"/>
    <property type="gene ID" value="LOC119737273"/>
</dbReference>
<dbReference type="GO" id="GO:0006508">
    <property type="term" value="P:proteolysis"/>
    <property type="evidence" value="ECO:0007669"/>
    <property type="project" value="UniProtKB-KW"/>
</dbReference>
<dbReference type="FunFam" id="3.40.50.1820:FF:000335">
    <property type="entry name" value="Carboxypeptidase"/>
    <property type="match status" value="1"/>
</dbReference>
<organism evidence="6 7">
    <name type="scientific">Patiria miniata</name>
    <name type="common">Bat star</name>
    <name type="synonym">Asterina miniata</name>
    <dbReference type="NCBI Taxonomy" id="46514"/>
    <lineage>
        <taxon>Eukaryota</taxon>
        <taxon>Metazoa</taxon>
        <taxon>Echinodermata</taxon>
        <taxon>Eleutherozoa</taxon>
        <taxon>Asterozoa</taxon>
        <taxon>Asteroidea</taxon>
        <taxon>Valvatacea</taxon>
        <taxon>Valvatida</taxon>
        <taxon>Asterinidae</taxon>
        <taxon>Patiria</taxon>
    </lineage>
</organism>
<feature type="signal peptide" evidence="5">
    <location>
        <begin position="1"/>
        <end position="19"/>
    </location>
</feature>
<evidence type="ECO:0000256" key="1">
    <source>
        <dbReference type="ARBA" id="ARBA00009431"/>
    </source>
</evidence>
<dbReference type="InterPro" id="IPR029058">
    <property type="entry name" value="AB_hydrolase_fold"/>
</dbReference>
<dbReference type="SUPFAM" id="SSF53474">
    <property type="entry name" value="alpha/beta-Hydrolases"/>
    <property type="match status" value="1"/>
</dbReference>
<sequence length="456" mass="50297">MNCSPVLAVLVCVFCVSSAQPAADEITSLPGVSGPLSSRQYSGYLSASGTIKLHYWFVESERDPQNDPLVLWMNGGPGCSSLDGFLSELGPYQMNADGATLRANPFSWNQVANVIFLEAPAGVGFSYSDDKNYTTNDDETSKNNYLALLDFFTKFPNMASKPFFVTGESYGGVYVPTLSVRVMANASINFQGFAVGNGLLDRSLNQQTAVYYAYYHGILGEDVWAQLQKYCCTNGNCSFVTPPNAQCTQALATAQGIIFNSGLNPYDVTGNCAGGVPGTSTKRARKMFSYFFESLRMNPPQTKTMSWSFVSENVIPCINTTAETNYLNRPDVRMALHIPDVVPKWTVCSQIPYQPQYNSMHNQFIALLPKHRGLVYNGDADIMCNYLGDQKFVAALNRKMVGNRRPWIYDHQVAGFVQDYDQVSFMTVKDAGHMVPSFKPGASLQMISNFLSNKPQ</sequence>
<keyword evidence="3 5" id="KW-0645">Protease</keyword>
<dbReference type="Proteomes" id="UP000887568">
    <property type="component" value="Unplaced"/>
</dbReference>
<dbReference type="Pfam" id="PF00450">
    <property type="entry name" value="Peptidase_S10"/>
    <property type="match status" value="1"/>
</dbReference>
<dbReference type="EC" id="3.4.16.-" evidence="5"/>
<evidence type="ECO:0000256" key="2">
    <source>
        <dbReference type="ARBA" id="ARBA00022645"/>
    </source>
</evidence>
<dbReference type="OMA" id="CMTYERY"/>
<dbReference type="OrthoDB" id="443318at2759"/>
<evidence type="ECO:0000256" key="5">
    <source>
        <dbReference type="RuleBase" id="RU361156"/>
    </source>
</evidence>
<dbReference type="InterPro" id="IPR018202">
    <property type="entry name" value="Ser_caboxypep_ser_AS"/>
</dbReference>
<dbReference type="PANTHER" id="PTHR11802">
    <property type="entry name" value="SERINE PROTEASE FAMILY S10 SERINE CARBOXYPEPTIDASE"/>
    <property type="match status" value="1"/>
</dbReference>
<dbReference type="Gene3D" id="3.40.50.1820">
    <property type="entry name" value="alpha/beta hydrolase"/>
    <property type="match status" value="1"/>
</dbReference>
<evidence type="ECO:0000313" key="7">
    <source>
        <dbReference type="Proteomes" id="UP000887568"/>
    </source>
</evidence>
<dbReference type="GO" id="GO:1904715">
    <property type="term" value="P:negative regulation of chaperone-mediated autophagy"/>
    <property type="evidence" value="ECO:0007669"/>
    <property type="project" value="UniProtKB-ARBA"/>
</dbReference>
<dbReference type="GO" id="GO:0004185">
    <property type="term" value="F:serine-type carboxypeptidase activity"/>
    <property type="evidence" value="ECO:0007669"/>
    <property type="project" value="UniProtKB-UniRule"/>
</dbReference>
<accession>A0A914AV94</accession>
<dbReference type="AlphaFoldDB" id="A0A914AV94"/>
<keyword evidence="4 5" id="KW-0378">Hydrolase</keyword>
<proteinExistence type="inferred from homology"/>
<evidence type="ECO:0000313" key="6">
    <source>
        <dbReference type="EnsemblMetazoa" id="XP_038067409.1"/>
    </source>
</evidence>
<name>A0A914AV94_PATMI</name>
<dbReference type="PRINTS" id="PR00724">
    <property type="entry name" value="CRBOXYPTASEC"/>
</dbReference>
<evidence type="ECO:0000256" key="4">
    <source>
        <dbReference type="ARBA" id="ARBA00022801"/>
    </source>
</evidence>
<dbReference type="GeneID" id="119737273"/>
<dbReference type="PROSITE" id="PS00131">
    <property type="entry name" value="CARBOXYPEPT_SER_SER"/>
    <property type="match status" value="1"/>
</dbReference>
<dbReference type="InterPro" id="IPR001563">
    <property type="entry name" value="Peptidase_S10"/>
</dbReference>
<dbReference type="RefSeq" id="XP_038067409.1">
    <property type="nucleotide sequence ID" value="XM_038211481.1"/>
</dbReference>
<feature type="chain" id="PRO_5038164882" description="Carboxypeptidase" evidence="5">
    <location>
        <begin position="20"/>
        <end position="456"/>
    </location>
</feature>
<protein>
    <recommendedName>
        <fullName evidence="5">Carboxypeptidase</fullName>
        <ecNumber evidence="5">3.4.16.-</ecNumber>
    </recommendedName>
</protein>